<evidence type="ECO:0000256" key="3">
    <source>
        <dbReference type="ARBA" id="ARBA00022989"/>
    </source>
</evidence>
<feature type="transmembrane region" description="Helical" evidence="6">
    <location>
        <begin position="136"/>
        <end position="157"/>
    </location>
</feature>
<proteinExistence type="predicted"/>
<organism evidence="8 9">
    <name type="scientific">Cyanidiococcus yangmingshanensis</name>
    <dbReference type="NCBI Taxonomy" id="2690220"/>
    <lineage>
        <taxon>Eukaryota</taxon>
        <taxon>Rhodophyta</taxon>
        <taxon>Bangiophyceae</taxon>
        <taxon>Cyanidiales</taxon>
        <taxon>Cyanidiaceae</taxon>
        <taxon>Cyanidiococcus</taxon>
    </lineage>
</organism>
<comment type="subcellular location">
    <subcellularLocation>
        <location evidence="1">Membrane</location>
        <topology evidence="1">Multi-pass membrane protein</topology>
    </subcellularLocation>
</comment>
<dbReference type="EMBL" id="VWRR01000007">
    <property type="protein sequence ID" value="KAF6003418.1"/>
    <property type="molecule type" value="Genomic_DNA"/>
</dbReference>
<feature type="transmembrane region" description="Helical" evidence="6">
    <location>
        <begin position="45"/>
        <end position="64"/>
    </location>
</feature>
<evidence type="ECO:0000256" key="4">
    <source>
        <dbReference type="ARBA" id="ARBA00023136"/>
    </source>
</evidence>
<dbReference type="GO" id="GO:0016020">
    <property type="term" value="C:membrane"/>
    <property type="evidence" value="ECO:0007669"/>
    <property type="project" value="UniProtKB-SubCell"/>
</dbReference>
<keyword evidence="4 6" id="KW-0472">Membrane</keyword>
<evidence type="ECO:0000256" key="1">
    <source>
        <dbReference type="ARBA" id="ARBA00004141"/>
    </source>
</evidence>
<feature type="region of interest" description="Disordered" evidence="5">
    <location>
        <begin position="1"/>
        <end position="27"/>
    </location>
</feature>
<dbReference type="OrthoDB" id="5547497at2759"/>
<comment type="caution">
    <text evidence="8">The sequence shown here is derived from an EMBL/GenBank/DDBJ whole genome shotgun (WGS) entry which is preliminary data.</text>
</comment>
<feature type="domain" description="Sugar phosphate transporter" evidence="7">
    <location>
        <begin position="50"/>
        <end position="244"/>
    </location>
</feature>
<evidence type="ECO:0000256" key="2">
    <source>
        <dbReference type="ARBA" id="ARBA00022692"/>
    </source>
</evidence>
<evidence type="ECO:0000256" key="5">
    <source>
        <dbReference type="SAM" id="MobiDB-lite"/>
    </source>
</evidence>
<gene>
    <name evidence="8" type="ORF">F1559_004612</name>
</gene>
<accession>A0A7J7IK70</accession>
<feature type="transmembrane region" description="Helical" evidence="6">
    <location>
        <begin position="188"/>
        <end position="207"/>
    </location>
</feature>
<feature type="transmembrane region" description="Helical" evidence="6">
    <location>
        <begin position="76"/>
        <end position="100"/>
    </location>
</feature>
<name>A0A7J7IK70_9RHOD</name>
<sequence>MLSTQTSLDVSKESHQASMDRGNEEWTRERPSLWKRLAQMNAAELVTAGTMTLNFLSSTCIVVANKYAMDSMGFHFGSTLTLFHFICTSALLYVTTRCLGLFERKPCDLRKIAKLAAGAAGFVVLTNLSLQHNSIGFYQVMKVMTTPTIVVIEAIFYQKHLENRLKLALTPVCLGVVLTTTTDFRLNLTGTLIATAGVLVTSLYQIWSGTLQKSLQLNALQLQYYTSPLSAVFLLPFVPLLDNWRPRHVDSIFNYDFTIDRLAVISVTGLLAFW</sequence>
<dbReference type="AlphaFoldDB" id="A0A7J7IK70"/>
<evidence type="ECO:0000256" key="6">
    <source>
        <dbReference type="SAM" id="Phobius"/>
    </source>
</evidence>
<dbReference type="InterPro" id="IPR050186">
    <property type="entry name" value="TPT_transporter"/>
</dbReference>
<evidence type="ECO:0000313" key="8">
    <source>
        <dbReference type="EMBL" id="KAF6003418.1"/>
    </source>
</evidence>
<evidence type="ECO:0000259" key="7">
    <source>
        <dbReference type="Pfam" id="PF03151"/>
    </source>
</evidence>
<keyword evidence="3 6" id="KW-1133">Transmembrane helix</keyword>
<feature type="transmembrane region" description="Helical" evidence="6">
    <location>
        <begin position="222"/>
        <end position="241"/>
    </location>
</feature>
<dbReference type="Pfam" id="PF03151">
    <property type="entry name" value="TPT"/>
    <property type="match status" value="1"/>
</dbReference>
<dbReference type="InterPro" id="IPR004853">
    <property type="entry name" value="Sugar_P_trans_dom"/>
</dbReference>
<evidence type="ECO:0000313" key="9">
    <source>
        <dbReference type="Proteomes" id="UP000530660"/>
    </source>
</evidence>
<feature type="transmembrane region" description="Helical" evidence="6">
    <location>
        <begin position="112"/>
        <end position="130"/>
    </location>
</feature>
<protein>
    <recommendedName>
        <fullName evidence="7">Sugar phosphate transporter domain-containing protein</fullName>
    </recommendedName>
</protein>
<keyword evidence="2 6" id="KW-0812">Transmembrane</keyword>
<reference evidence="8 9" key="1">
    <citation type="journal article" date="2020" name="J. Phycol.">
        <title>Comparative genome analysis reveals Cyanidiococcus gen. nov., a new extremophilic red algal genus sister to Cyanidioschyzon (Cyanidioschyzonaceae, Rhodophyta).</title>
        <authorList>
            <person name="Liu S.-L."/>
            <person name="Chiang Y.-R."/>
            <person name="Yoon H.S."/>
            <person name="Fu H.-Y."/>
        </authorList>
    </citation>
    <scope>NUCLEOTIDE SEQUENCE [LARGE SCALE GENOMIC DNA]</scope>
    <source>
        <strain evidence="8 9">THAL066</strain>
    </source>
</reference>
<keyword evidence="9" id="KW-1185">Reference proteome</keyword>
<dbReference type="Proteomes" id="UP000530660">
    <property type="component" value="Unassembled WGS sequence"/>
</dbReference>
<dbReference type="PANTHER" id="PTHR11132">
    <property type="entry name" value="SOLUTE CARRIER FAMILY 35"/>
    <property type="match status" value="1"/>
</dbReference>